<dbReference type="EMBL" id="JAENHM010000013">
    <property type="protein sequence ID" value="MBK1836572.1"/>
    <property type="molecule type" value="Genomic_DNA"/>
</dbReference>
<dbReference type="RefSeq" id="WP_200190766.1">
    <property type="nucleotide sequence ID" value="NZ_JAENHM010000013.1"/>
</dbReference>
<evidence type="ECO:0000256" key="1">
    <source>
        <dbReference type="SAM" id="MobiDB-lite"/>
    </source>
</evidence>
<gene>
    <name evidence="2" type="ORF">JHL17_04035</name>
</gene>
<evidence type="ECO:0000313" key="2">
    <source>
        <dbReference type="EMBL" id="MBK1836572.1"/>
    </source>
</evidence>
<name>A0ABS1EZH5_9PROT</name>
<organism evidence="2 3">
    <name type="scientific">Azospirillum endophyticum</name>
    <dbReference type="NCBI Taxonomy" id="2800326"/>
    <lineage>
        <taxon>Bacteria</taxon>
        <taxon>Pseudomonadati</taxon>
        <taxon>Pseudomonadota</taxon>
        <taxon>Alphaproteobacteria</taxon>
        <taxon>Rhodospirillales</taxon>
        <taxon>Azospirillaceae</taxon>
        <taxon>Azospirillum</taxon>
    </lineage>
</organism>
<comment type="caution">
    <text evidence="2">The sequence shown here is derived from an EMBL/GenBank/DDBJ whole genome shotgun (WGS) entry which is preliminary data.</text>
</comment>
<dbReference type="Proteomes" id="UP000652760">
    <property type="component" value="Unassembled WGS sequence"/>
</dbReference>
<reference evidence="3" key="1">
    <citation type="submission" date="2021-01" db="EMBL/GenBank/DDBJ databases">
        <title>Genome public.</title>
        <authorList>
            <person name="Liu C."/>
            <person name="Sun Q."/>
        </authorList>
    </citation>
    <scope>NUCLEOTIDE SEQUENCE [LARGE SCALE GENOMIC DNA]</scope>
    <source>
        <strain evidence="3">YIM B02556</strain>
    </source>
</reference>
<protein>
    <submittedName>
        <fullName evidence="2">Uncharacterized protein</fullName>
    </submittedName>
</protein>
<accession>A0ABS1EZH5</accession>
<proteinExistence type="predicted"/>
<evidence type="ECO:0000313" key="3">
    <source>
        <dbReference type="Proteomes" id="UP000652760"/>
    </source>
</evidence>
<feature type="region of interest" description="Disordered" evidence="1">
    <location>
        <begin position="100"/>
        <end position="141"/>
    </location>
</feature>
<keyword evidence="3" id="KW-1185">Reference proteome</keyword>
<sequence>MTKAKKAKLKLPKKIAGIKIPKQLRKPSGSLLAFLETAEGREIAAGALVAIAGALTGGGRIKKAAAEAGHQASQAGSTGGTIARDVVEAAVGAIADAAERGLSPLAGGQKEEGPSRGRKGALATTSLTSPMDKPGPDQKRH</sequence>